<accession>A0A7X3KR96</accession>
<keyword evidence="2" id="KW-1185">Reference proteome</keyword>
<dbReference type="AlphaFoldDB" id="A0A7X3KR96"/>
<dbReference type="EMBL" id="WTKP01000005">
    <property type="protein sequence ID" value="MWJ28156.1"/>
    <property type="molecule type" value="Genomic_DNA"/>
</dbReference>
<proteinExistence type="predicted"/>
<evidence type="ECO:0000313" key="1">
    <source>
        <dbReference type="EMBL" id="MWJ28156.1"/>
    </source>
</evidence>
<dbReference type="RefSeq" id="WP_160418533.1">
    <property type="nucleotide sequence ID" value="NZ_WTKP01000005.1"/>
</dbReference>
<dbReference type="Proteomes" id="UP000437638">
    <property type="component" value="Unassembled WGS sequence"/>
</dbReference>
<sequence>MNFSLEEEVALGTAEYHEAAFYWVHLLGVGAVEADAHPGEDQAASGHLPAEAVAGAALHSGDAQKNLYF</sequence>
<reference evidence="1 2" key="1">
    <citation type="submission" date="2019-12" db="EMBL/GenBank/DDBJ databases">
        <title>Halomonas rutogse sp. nov. isolated from two lakes on Tibetan Plateau.</title>
        <authorList>
            <person name="Gao P."/>
        </authorList>
    </citation>
    <scope>NUCLEOTIDE SEQUENCE [LARGE SCALE GENOMIC DNA]</scope>
    <source>
        <strain evidence="1 2">ZH2S</strain>
    </source>
</reference>
<name>A0A7X3KR96_9GAMM</name>
<evidence type="ECO:0000313" key="2">
    <source>
        <dbReference type="Proteomes" id="UP000437638"/>
    </source>
</evidence>
<gene>
    <name evidence="1" type="ORF">GPM19_08050</name>
</gene>
<organism evidence="1 2">
    <name type="scientific">Vreelandella zhuhanensis</name>
    <dbReference type="NCBI Taxonomy" id="2684210"/>
    <lineage>
        <taxon>Bacteria</taxon>
        <taxon>Pseudomonadati</taxon>
        <taxon>Pseudomonadota</taxon>
        <taxon>Gammaproteobacteria</taxon>
        <taxon>Oceanospirillales</taxon>
        <taxon>Halomonadaceae</taxon>
        <taxon>Vreelandella</taxon>
    </lineage>
</organism>
<protein>
    <submittedName>
        <fullName evidence="1">Uncharacterized protein</fullName>
    </submittedName>
</protein>
<comment type="caution">
    <text evidence="1">The sequence shown here is derived from an EMBL/GenBank/DDBJ whole genome shotgun (WGS) entry which is preliminary data.</text>
</comment>